<dbReference type="InterPro" id="IPR000999">
    <property type="entry name" value="RNase_III_dom"/>
</dbReference>
<organism evidence="3 4">
    <name type="scientific">Mycena sanguinolenta</name>
    <dbReference type="NCBI Taxonomy" id="230812"/>
    <lineage>
        <taxon>Eukaryota</taxon>
        <taxon>Fungi</taxon>
        <taxon>Dikarya</taxon>
        <taxon>Basidiomycota</taxon>
        <taxon>Agaricomycotina</taxon>
        <taxon>Agaricomycetes</taxon>
        <taxon>Agaricomycetidae</taxon>
        <taxon>Agaricales</taxon>
        <taxon>Marasmiineae</taxon>
        <taxon>Mycenaceae</taxon>
        <taxon>Mycena</taxon>
    </lineage>
</organism>
<feature type="compositionally biased region" description="Basic and acidic residues" evidence="1">
    <location>
        <begin position="584"/>
        <end position="599"/>
    </location>
</feature>
<dbReference type="Proteomes" id="UP000623467">
    <property type="component" value="Unassembled WGS sequence"/>
</dbReference>
<accession>A0A8H7CS75</accession>
<feature type="domain" description="RNase III" evidence="2">
    <location>
        <begin position="242"/>
        <end position="329"/>
    </location>
</feature>
<dbReference type="AlphaFoldDB" id="A0A8H7CS75"/>
<dbReference type="CDD" id="cd00593">
    <property type="entry name" value="RIBOc"/>
    <property type="match status" value="1"/>
</dbReference>
<gene>
    <name evidence="3" type="ORF">MSAN_01789400</name>
</gene>
<feature type="region of interest" description="Disordered" evidence="1">
    <location>
        <begin position="37"/>
        <end position="159"/>
    </location>
</feature>
<evidence type="ECO:0000256" key="1">
    <source>
        <dbReference type="SAM" id="MobiDB-lite"/>
    </source>
</evidence>
<name>A0A8H7CS75_9AGAR</name>
<keyword evidence="4" id="KW-1185">Reference proteome</keyword>
<dbReference type="GO" id="GO:0004525">
    <property type="term" value="F:ribonuclease III activity"/>
    <property type="evidence" value="ECO:0007669"/>
    <property type="project" value="InterPro"/>
</dbReference>
<dbReference type="GO" id="GO:0006396">
    <property type="term" value="P:RNA processing"/>
    <property type="evidence" value="ECO:0007669"/>
    <property type="project" value="InterPro"/>
</dbReference>
<feature type="compositionally biased region" description="Polar residues" evidence="1">
    <location>
        <begin position="46"/>
        <end position="67"/>
    </location>
</feature>
<dbReference type="InterPro" id="IPR036389">
    <property type="entry name" value="RNase_III_sf"/>
</dbReference>
<dbReference type="SUPFAM" id="SSF69065">
    <property type="entry name" value="RNase III domain-like"/>
    <property type="match status" value="2"/>
</dbReference>
<dbReference type="EMBL" id="JACAZH010000017">
    <property type="protein sequence ID" value="KAF7348354.1"/>
    <property type="molecule type" value="Genomic_DNA"/>
</dbReference>
<dbReference type="Gene3D" id="1.10.1520.10">
    <property type="entry name" value="Ribonuclease III domain"/>
    <property type="match status" value="2"/>
</dbReference>
<proteinExistence type="predicted"/>
<feature type="region of interest" description="Disordered" evidence="1">
    <location>
        <begin position="584"/>
        <end position="606"/>
    </location>
</feature>
<dbReference type="OrthoDB" id="3058720at2759"/>
<evidence type="ECO:0000313" key="4">
    <source>
        <dbReference type="Proteomes" id="UP000623467"/>
    </source>
</evidence>
<evidence type="ECO:0000313" key="3">
    <source>
        <dbReference type="EMBL" id="KAF7348354.1"/>
    </source>
</evidence>
<feature type="domain" description="RNase III" evidence="2">
    <location>
        <begin position="443"/>
        <end position="558"/>
    </location>
</feature>
<evidence type="ECO:0000259" key="2">
    <source>
        <dbReference type="PROSITE" id="PS50142"/>
    </source>
</evidence>
<sequence length="638" mass="70460">MTSAQCSKLLCRKFYEHNHAHRAQTARVLDASSSLSFSSTYPPSYMSSLPGPSTLRLTASGASTTAPSPRKRKRSQVENELPAVAGMDDNEDEDETPPRKKALLEKSANVHAKGTTKKGGKGKERSLSAVGSPKNGPCKKKDDKEDEEAPPGKPPERLTPVEALADLLPHAHLLRYPIESRKRIPINSPPECLLKQLDTHPGWAPLDLEYPVFDDNYPPAFPVLGDGELIRTVFTTGENAALEWLGDAVLEAALVSGICRATPQCSMQINEDVACKLVNRRFLAHLALMYGLQLHDYVPDKRGRDTMPGMERMCDVFEALIGAVVNYFGIEYALNWLDQLLGPWIRQCTRADGCIGVQKKTRNNFETSLRHLPSTPVEIPPFPCDDAGSDESEVFSLSWAHNPGRPAVLDCRPHGWGIVDISRVSFPAEYPPIAPPLPTAAKEMMRAALTDIFYRMYHGDNIASNERLSALGQRLCKLGVTDLAHARLPTATPAELDTVRIECTDINILARLGLMLDLDRHTRVLRCAPPTTDNDTIPVLACKGAFCAFVAVIYLQLGWNEHKQWLDALFLPWVEAAADGRLRASKGAQRERENRERHASARSAPRQRYCGRIPAARQTRARVKGRLGLAGETVKNQA</sequence>
<dbReference type="Pfam" id="PF00636">
    <property type="entry name" value="Ribonuclease_3"/>
    <property type="match status" value="1"/>
</dbReference>
<protein>
    <recommendedName>
        <fullName evidence="2">RNase III domain-containing protein</fullName>
    </recommendedName>
</protein>
<reference evidence="3" key="1">
    <citation type="submission" date="2020-05" db="EMBL/GenBank/DDBJ databases">
        <title>Mycena genomes resolve the evolution of fungal bioluminescence.</title>
        <authorList>
            <person name="Tsai I.J."/>
        </authorList>
    </citation>
    <scope>NUCLEOTIDE SEQUENCE</scope>
    <source>
        <strain evidence="3">160909Yilan</strain>
    </source>
</reference>
<comment type="caution">
    <text evidence="3">The sequence shown here is derived from an EMBL/GenBank/DDBJ whole genome shotgun (WGS) entry which is preliminary data.</text>
</comment>
<dbReference type="PROSITE" id="PS50142">
    <property type="entry name" value="RNASE_3_2"/>
    <property type="match status" value="2"/>
</dbReference>
<dbReference type="SMART" id="SM00535">
    <property type="entry name" value="RIBOc"/>
    <property type="match status" value="2"/>
</dbReference>